<proteinExistence type="predicted"/>
<evidence type="ECO:0000313" key="3">
    <source>
        <dbReference type="Proteomes" id="UP000019150"/>
    </source>
</evidence>
<reference evidence="2 3" key="1">
    <citation type="journal article" date="2014" name="Appl. Environ. Microbiol.">
        <title>Insights into the Microbial Degradation of Rubber and Gutta-Percha by Analysis of the Complete Genome of Nocardia nova SH22a.</title>
        <authorList>
            <person name="Luo Q."/>
            <person name="Hiessl S."/>
            <person name="Poehlein A."/>
            <person name="Daniel R."/>
            <person name="Steinbuchel A."/>
        </authorList>
    </citation>
    <scope>NUCLEOTIDE SEQUENCE [LARGE SCALE GENOMIC DNA]</scope>
    <source>
        <strain evidence="2">SH22a</strain>
    </source>
</reference>
<dbReference type="PATRIC" id="fig|1415166.3.peg.1601"/>
<dbReference type="HOGENOM" id="CLU_2808127_0_0_11"/>
<dbReference type="EMBL" id="CP006850">
    <property type="protein sequence ID" value="AHH16375.1"/>
    <property type="molecule type" value="Genomic_DNA"/>
</dbReference>
<organism evidence="2 3">
    <name type="scientific">Nocardia nova SH22a</name>
    <dbReference type="NCBI Taxonomy" id="1415166"/>
    <lineage>
        <taxon>Bacteria</taxon>
        <taxon>Bacillati</taxon>
        <taxon>Actinomycetota</taxon>
        <taxon>Actinomycetes</taxon>
        <taxon>Mycobacteriales</taxon>
        <taxon>Nocardiaceae</taxon>
        <taxon>Nocardia</taxon>
    </lineage>
</organism>
<sequence length="67" mass="7193">MDCSVARLLDFGSPRLPTLGWSETVTQSAIVEDETEVSSMAYAFAQALTQALSVADSVALIKDSLRE</sequence>
<evidence type="ECO:0000313" key="2">
    <source>
        <dbReference type="EMBL" id="AHH16375.1"/>
    </source>
</evidence>
<dbReference type="Proteomes" id="UP000019150">
    <property type="component" value="Chromosome"/>
</dbReference>
<dbReference type="KEGG" id="nno:NONO_c15740"/>
<feature type="domain" description="DUF5753" evidence="1">
    <location>
        <begin position="7"/>
        <end position="62"/>
    </location>
</feature>
<dbReference type="STRING" id="1415166.NONO_c15740"/>
<accession>W5TAN5</accession>
<protein>
    <recommendedName>
        <fullName evidence="1">DUF5753 domain-containing protein</fullName>
    </recommendedName>
</protein>
<dbReference type="Pfam" id="PF19054">
    <property type="entry name" value="DUF5753"/>
    <property type="match status" value="1"/>
</dbReference>
<name>W5TAN5_9NOCA</name>
<dbReference type="AlphaFoldDB" id="W5TAN5"/>
<gene>
    <name evidence="2" type="ORF">NONO_c15740</name>
</gene>
<keyword evidence="3" id="KW-1185">Reference proteome</keyword>
<evidence type="ECO:0000259" key="1">
    <source>
        <dbReference type="Pfam" id="PF19054"/>
    </source>
</evidence>
<dbReference type="InterPro" id="IPR043917">
    <property type="entry name" value="DUF5753"/>
</dbReference>
<dbReference type="eggNOG" id="ENOG5032FAW">
    <property type="taxonomic scope" value="Bacteria"/>
</dbReference>